<gene>
    <name evidence="1" type="ORF">BpHYR1_025951</name>
</gene>
<evidence type="ECO:0000313" key="1">
    <source>
        <dbReference type="EMBL" id="RNA36873.1"/>
    </source>
</evidence>
<sequence length="142" mass="16651">MKLKKEKILAAKLKLKLSDNTLLLRKKLKIFNFIFNENLKYLSSNQITDSRKDGHLLFRYFFASDLTQRFLNRVDLVHPNCGEFVVKKDLEIFVLSKSRINIIQSCESHLVHLEALIMRMMLSIKRSNPNFLILCSIQHANT</sequence>
<name>A0A3M7SM58_BRAPC</name>
<dbReference type="Proteomes" id="UP000276133">
    <property type="component" value="Unassembled WGS sequence"/>
</dbReference>
<comment type="caution">
    <text evidence="1">The sequence shown here is derived from an EMBL/GenBank/DDBJ whole genome shotgun (WGS) entry which is preliminary data.</text>
</comment>
<reference evidence="1 2" key="1">
    <citation type="journal article" date="2018" name="Sci. Rep.">
        <title>Genomic signatures of local adaptation to the degree of environmental predictability in rotifers.</title>
        <authorList>
            <person name="Franch-Gras L."/>
            <person name="Hahn C."/>
            <person name="Garcia-Roger E.M."/>
            <person name="Carmona M.J."/>
            <person name="Serra M."/>
            <person name="Gomez A."/>
        </authorList>
    </citation>
    <scope>NUCLEOTIDE SEQUENCE [LARGE SCALE GENOMIC DNA]</scope>
    <source>
        <strain evidence="1">HYR1</strain>
    </source>
</reference>
<protein>
    <submittedName>
        <fullName evidence="1">Uncharacterized protein</fullName>
    </submittedName>
</protein>
<organism evidence="1 2">
    <name type="scientific">Brachionus plicatilis</name>
    <name type="common">Marine rotifer</name>
    <name type="synonym">Brachionus muelleri</name>
    <dbReference type="NCBI Taxonomy" id="10195"/>
    <lineage>
        <taxon>Eukaryota</taxon>
        <taxon>Metazoa</taxon>
        <taxon>Spiralia</taxon>
        <taxon>Gnathifera</taxon>
        <taxon>Rotifera</taxon>
        <taxon>Eurotatoria</taxon>
        <taxon>Monogononta</taxon>
        <taxon>Pseudotrocha</taxon>
        <taxon>Ploima</taxon>
        <taxon>Brachionidae</taxon>
        <taxon>Brachionus</taxon>
    </lineage>
</organism>
<accession>A0A3M7SM58</accession>
<dbReference type="EMBL" id="REGN01001117">
    <property type="protein sequence ID" value="RNA36873.1"/>
    <property type="molecule type" value="Genomic_DNA"/>
</dbReference>
<evidence type="ECO:0000313" key="2">
    <source>
        <dbReference type="Proteomes" id="UP000276133"/>
    </source>
</evidence>
<keyword evidence="2" id="KW-1185">Reference proteome</keyword>
<proteinExistence type="predicted"/>
<dbReference type="AlphaFoldDB" id="A0A3M7SM58"/>